<evidence type="ECO:0000256" key="17">
    <source>
        <dbReference type="SAM" id="Coils"/>
    </source>
</evidence>
<evidence type="ECO:0000256" key="2">
    <source>
        <dbReference type="ARBA" id="ARBA00004496"/>
    </source>
</evidence>
<dbReference type="InterPro" id="IPR001060">
    <property type="entry name" value="FCH_dom"/>
</dbReference>
<dbReference type="InterPro" id="IPR046349">
    <property type="entry name" value="C1-like_sf"/>
</dbReference>
<feature type="domain" description="SH3" evidence="18">
    <location>
        <begin position="581"/>
        <end position="639"/>
    </location>
</feature>
<dbReference type="PROSITE" id="PS00479">
    <property type="entry name" value="ZF_DAG_PE_1"/>
    <property type="match status" value="1"/>
</dbReference>
<evidence type="ECO:0000256" key="5">
    <source>
        <dbReference type="ARBA" id="ARBA00022490"/>
    </source>
</evidence>
<dbReference type="PANTHER" id="PTHR15735:SF21">
    <property type="entry name" value="PROTEIN NERVOUS WRECK"/>
    <property type="match status" value="1"/>
</dbReference>
<evidence type="ECO:0000256" key="14">
    <source>
        <dbReference type="ARBA" id="ARBA00074946"/>
    </source>
</evidence>
<dbReference type="PROSITE" id="PS51741">
    <property type="entry name" value="F_BAR"/>
    <property type="match status" value="1"/>
</dbReference>
<dbReference type="Gene3D" id="1.20.1270.60">
    <property type="entry name" value="Arfaptin homology (AH) domain/BAR domain"/>
    <property type="match status" value="1"/>
</dbReference>
<evidence type="ECO:0000256" key="11">
    <source>
        <dbReference type="ARBA" id="ARBA00023136"/>
    </source>
</evidence>
<accession>A0A1E4TLI4</accession>
<dbReference type="GO" id="GO:0030479">
    <property type="term" value="C:actin cortical patch"/>
    <property type="evidence" value="ECO:0007669"/>
    <property type="project" value="EnsemblFungi"/>
</dbReference>
<dbReference type="PANTHER" id="PTHR15735">
    <property type="entry name" value="FCH AND DOUBLE SH3 DOMAINS PROTEIN"/>
    <property type="match status" value="1"/>
</dbReference>
<proteinExistence type="inferred from homology"/>
<dbReference type="OrthoDB" id="8783038at2759"/>
<comment type="similarity">
    <text evidence="13">Belongs to the BZZ1 family.</text>
</comment>
<dbReference type="GO" id="GO:0106006">
    <property type="term" value="F:cytoskeletal protein-membrane anchor activity"/>
    <property type="evidence" value="ECO:0007669"/>
    <property type="project" value="EnsemblFungi"/>
</dbReference>
<feature type="domain" description="F-BAR" evidence="20">
    <location>
        <begin position="6"/>
        <end position="275"/>
    </location>
</feature>
<dbReference type="CDD" id="cd20824">
    <property type="entry name" value="C1_SpBZZ1-like"/>
    <property type="match status" value="1"/>
</dbReference>
<evidence type="ECO:0000256" key="6">
    <source>
        <dbReference type="ARBA" id="ARBA00022723"/>
    </source>
</evidence>
<dbReference type="Proteomes" id="UP000095023">
    <property type="component" value="Unassembled WGS sequence"/>
</dbReference>
<dbReference type="AlphaFoldDB" id="A0A1E4TLI4"/>
<keyword evidence="6" id="KW-0479">Metal-binding</keyword>
<evidence type="ECO:0000256" key="8">
    <source>
        <dbReference type="ARBA" id="ARBA00022771"/>
    </source>
</evidence>
<keyword evidence="22" id="KW-1185">Reference proteome</keyword>
<evidence type="ECO:0000256" key="1">
    <source>
        <dbReference type="ARBA" id="ARBA00004278"/>
    </source>
</evidence>
<dbReference type="GO" id="GO:0072583">
    <property type="term" value="P:clathrin-dependent endocytosis"/>
    <property type="evidence" value="ECO:0007669"/>
    <property type="project" value="EnsemblFungi"/>
</dbReference>
<keyword evidence="3 15" id="KW-0728">SH3 domain</keyword>
<dbReference type="InterPro" id="IPR020454">
    <property type="entry name" value="DAG/PE-bd"/>
</dbReference>
<evidence type="ECO:0000256" key="9">
    <source>
        <dbReference type="ARBA" id="ARBA00022833"/>
    </source>
</evidence>
<dbReference type="PRINTS" id="PR00452">
    <property type="entry name" value="SH3DOMAIN"/>
</dbReference>
<dbReference type="Pfam" id="PF14604">
    <property type="entry name" value="SH3_9"/>
    <property type="match status" value="1"/>
</dbReference>
<dbReference type="Gene3D" id="2.30.30.40">
    <property type="entry name" value="SH3 Domains"/>
    <property type="match status" value="2"/>
</dbReference>
<name>A0A1E4TLI4_9ASCO</name>
<feature type="coiled-coil region" evidence="17">
    <location>
        <begin position="328"/>
        <end position="355"/>
    </location>
</feature>
<dbReference type="InterPro" id="IPR027267">
    <property type="entry name" value="AH/BAR_dom_sf"/>
</dbReference>
<dbReference type="FunFam" id="3.30.60.20:FF:000022">
    <property type="entry name" value="SH3 and cysteine-rich domain-containing protein 3 isoform 2"/>
    <property type="match status" value="1"/>
</dbReference>
<dbReference type="InterPro" id="IPR031160">
    <property type="entry name" value="F_BAR_dom"/>
</dbReference>
<evidence type="ECO:0000256" key="7">
    <source>
        <dbReference type="ARBA" id="ARBA00022737"/>
    </source>
</evidence>
<dbReference type="SMART" id="SM00109">
    <property type="entry name" value="C1"/>
    <property type="match status" value="1"/>
</dbReference>
<dbReference type="Pfam" id="PF00130">
    <property type="entry name" value="C1_1"/>
    <property type="match status" value="1"/>
</dbReference>
<keyword evidence="10 16" id="KW-0175">Coiled coil</keyword>
<evidence type="ECO:0000256" key="13">
    <source>
        <dbReference type="ARBA" id="ARBA00061387"/>
    </source>
</evidence>
<keyword evidence="4" id="KW-1003">Cell membrane</keyword>
<gene>
    <name evidence="21" type="ORF">CANCADRAFT_1203</name>
</gene>
<keyword evidence="11" id="KW-0472">Membrane</keyword>
<dbReference type="PROSITE" id="PS50002">
    <property type="entry name" value="SH3"/>
    <property type="match status" value="2"/>
</dbReference>
<keyword evidence="8" id="KW-0863">Zinc-finger</keyword>
<evidence type="ECO:0000256" key="16">
    <source>
        <dbReference type="PROSITE-ProRule" id="PRU01077"/>
    </source>
</evidence>
<dbReference type="PRINTS" id="PR00008">
    <property type="entry name" value="DAGPEDOMAIN"/>
</dbReference>
<dbReference type="SMART" id="SM00326">
    <property type="entry name" value="SH3"/>
    <property type="match status" value="2"/>
</dbReference>
<keyword evidence="5" id="KW-0963">Cytoplasm</keyword>
<dbReference type="SUPFAM" id="SSF103657">
    <property type="entry name" value="BAR/IMD domain-like"/>
    <property type="match status" value="1"/>
</dbReference>
<evidence type="ECO:0000313" key="21">
    <source>
        <dbReference type="EMBL" id="ODV92612.1"/>
    </source>
</evidence>
<organism evidence="21 22">
    <name type="scientific">Tortispora caseinolytica NRRL Y-17796</name>
    <dbReference type="NCBI Taxonomy" id="767744"/>
    <lineage>
        <taxon>Eukaryota</taxon>
        <taxon>Fungi</taxon>
        <taxon>Dikarya</taxon>
        <taxon>Ascomycota</taxon>
        <taxon>Saccharomycotina</taxon>
        <taxon>Trigonopsidomycetes</taxon>
        <taxon>Trigonopsidales</taxon>
        <taxon>Trigonopsidaceae</taxon>
        <taxon>Tortispora</taxon>
    </lineage>
</organism>
<dbReference type="PRINTS" id="PR01887">
    <property type="entry name" value="SPECTRNALPHA"/>
</dbReference>
<evidence type="ECO:0000256" key="3">
    <source>
        <dbReference type="ARBA" id="ARBA00022443"/>
    </source>
</evidence>
<dbReference type="InterPro" id="IPR002219">
    <property type="entry name" value="PKC_DAG/PE"/>
</dbReference>
<dbReference type="GO" id="GO:0030833">
    <property type="term" value="P:regulation of actin filament polymerization"/>
    <property type="evidence" value="ECO:0007669"/>
    <property type="project" value="TreeGrafter"/>
</dbReference>
<reference evidence="22" key="1">
    <citation type="submission" date="2016-02" db="EMBL/GenBank/DDBJ databases">
        <title>Comparative genomics of biotechnologically important yeasts.</title>
        <authorList>
            <consortium name="DOE Joint Genome Institute"/>
            <person name="Riley R."/>
            <person name="Haridas S."/>
            <person name="Wolfe K.H."/>
            <person name="Lopes M.R."/>
            <person name="Hittinger C.T."/>
            <person name="Goker M."/>
            <person name="Salamov A."/>
            <person name="Wisecaver J."/>
            <person name="Long T.M."/>
            <person name="Aerts A.L."/>
            <person name="Barry K."/>
            <person name="Choi C."/>
            <person name="Clum A."/>
            <person name="Coughlan A.Y."/>
            <person name="Deshpande S."/>
            <person name="Douglass A.P."/>
            <person name="Hanson S.J."/>
            <person name="Klenk H.-P."/>
            <person name="Labutti K."/>
            <person name="Lapidus A."/>
            <person name="Lindquist E."/>
            <person name="Lipzen A."/>
            <person name="Meier-Kolthoff J.P."/>
            <person name="Ohm R.A."/>
            <person name="Otillar R.P."/>
            <person name="Pangilinan J."/>
            <person name="Peng Y."/>
            <person name="Rokas A."/>
            <person name="Rosa C.A."/>
            <person name="Scheuner C."/>
            <person name="Sibirny A.A."/>
            <person name="Slot J.C."/>
            <person name="Stielow J.B."/>
            <person name="Sun H."/>
            <person name="Kurtzman C.P."/>
            <person name="Blackwell M."/>
            <person name="Jeffries T.W."/>
            <person name="Grigoriev I.V."/>
        </authorList>
    </citation>
    <scope>NUCLEOTIDE SEQUENCE [LARGE SCALE GENOMIC DNA]</scope>
    <source>
        <strain evidence="22">NRRL Y-17796</strain>
    </source>
</reference>
<evidence type="ECO:0000256" key="10">
    <source>
        <dbReference type="ARBA" id="ARBA00023054"/>
    </source>
</evidence>
<dbReference type="GO" id="GO:0008270">
    <property type="term" value="F:zinc ion binding"/>
    <property type="evidence" value="ECO:0007669"/>
    <property type="project" value="UniProtKB-KW"/>
</dbReference>
<evidence type="ECO:0000259" key="19">
    <source>
        <dbReference type="PROSITE" id="PS50081"/>
    </source>
</evidence>
<evidence type="ECO:0000256" key="4">
    <source>
        <dbReference type="ARBA" id="ARBA00022475"/>
    </source>
</evidence>
<dbReference type="Pfam" id="PF00611">
    <property type="entry name" value="FCH"/>
    <property type="match status" value="1"/>
</dbReference>
<dbReference type="InterPro" id="IPR001452">
    <property type="entry name" value="SH3_domain"/>
</dbReference>
<dbReference type="InterPro" id="IPR036028">
    <property type="entry name" value="SH3-like_dom_sf"/>
</dbReference>
<dbReference type="SUPFAM" id="SSF50044">
    <property type="entry name" value="SH3-domain"/>
    <property type="match status" value="2"/>
</dbReference>
<evidence type="ECO:0000256" key="15">
    <source>
        <dbReference type="PROSITE-ProRule" id="PRU00192"/>
    </source>
</evidence>
<dbReference type="SMART" id="SM00055">
    <property type="entry name" value="FCH"/>
    <property type="match status" value="1"/>
</dbReference>
<evidence type="ECO:0000259" key="18">
    <source>
        <dbReference type="PROSITE" id="PS50002"/>
    </source>
</evidence>
<evidence type="ECO:0000259" key="20">
    <source>
        <dbReference type="PROSITE" id="PS51741"/>
    </source>
</evidence>
<comment type="function">
    <text evidence="12">Plays a role in endocytosis and trafficking to the vacuole. Functions with type I myosins to restore polarity of the actin cytoskeleton after NaCl stress.</text>
</comment>
<keyword evidence="9" id="KW-0862">Zinc</keyword>
<dbReference type="PROSITE" id="PS50081">
    <property type="entry name" value="ZF_DAG_PE_2"/>
    <property type="match status" value="1"/>
</dbReference>
<protein>
    <recommendedName>
        <fullName evidence="14">Protein BZZ1</fullName>
    </recommendedName>
</protein>
<evidence type="ECO:0000256" key="12">
    <source>
        <dbReference type="ARBA" id="ARBA00054085"/>
    </source>
</evidence>
<keyword evidence="7" id="KW-0677">Repeat</keyword>
<dbReference type="Pfam" id="PF00018">
    <property type="entry name" value="SH3_1"/>
    <property type="match status" value="1"/>
</dbReference>
<feature type="domain" description="Phorbol-ester/DAG-type" evidence="19">
    <location>
        <begin position="405"/>
        <end position="455"/>
    </location>
</feature>
<sequence length="639" mass="71935">MASEEVSFGADLFDGFKPVNKWIGHHIAWLDDVQSFYRERSALEKEYAQKLGGLAKKYIEKKVKRSPVLSVGENPTTTPGSLESASMVTWNEILLRTENIAKEHDRLSSEFQLQVADQIRGFAVRHEDYRKMYEMYYDKLVEERDDFYHILKKAKASYDSACQSTENARSKQSRSFDLNKSKTAKNLEKAKDEMNNQKNNYLIWLNICNRIKDKYYYIDLPTLLNEMQEFSENRVRRVNKFWKTADALEVSCLDRCKGHLAKSDEMIDRNEPWLDSAMFSKHNTGTWNEPPDFVYEPSAIWHEDEEMVVDDGSKVILRNRVSNSYKRLEDLRAKISDTRANIETLKEKKQKCLEDPKAGSYEETLNRIITTQTGLIKVDNQRVSAEVEIEVVEMAVGDIAQGTHPHSFKTKSFTVPTSCDFCKDMIWGLNRHGLTCEACKINVHGKCELKVAPYCPGQKVKRSKKGVQELSGGDDLAIAPAIGGSPGGASTQGRVRAIYAYTAQGPGELSMKDGDLLTIVDEDDGSGWIVVTNGKKEGVVPSTYVKRVGQAARSLSISSSIDTQSSGKKKGPAVAPRRGAKKLRYAVALYDYNPRTELELAIHAGDRIVVISEDAGDGWTEGELNGKTGSFPTNYVEFE</sequence>
<dbReference type="GO" id="GO:0034314">
    <property type="term" value="P:Arp2/3 complex-mediated actin nucleation"/>
    <property type="evidence" value="ECO:0007669"/>
    <property type="project" value="EnsemblFungi"/>
</dbReference>
<feature type="domain" description="SH3" evidence="18">
    <location>
        <begin position="490"/>
        <end position="550"/>
    </location>
</feature>
<comment type="subcellular location">
    <subcellularLocation>
        <location evidence="1">Cell membrane</location>
        <location evidence="1">Sarcolemma</location>
        <topology evidence="1">Peripheral membrane protein</topology>
        <orientation evidence="1">Cytoplasmic side</orientation>
    </subcellularLocation>
    <subcellularLocation>
        <location evidence="2">Cytoplasm</location>
    </subcellularLocation>
</comment>
<dbReference type="SUPFAM" id="SSF57889">
    <property type="entry name" value="Cysteine-rich domain"/>
    <property type="match status" value="1"/>
</dbReference>
<dbReference type="Gene3D" id="3.30.60.20">
    <property type="match status" value="1"/>
</dbReference>
<evidence type="ECO:0000313" key="22">
    <source>
        <dbReference type="Proteomes" id="UP000095023"/>
    </source>
</evidence>
<dbReference type="FunFam" id="1.20.1270.60:FF:000060">
    <property type="entry name" value="Actin polymerization protein Bzz1"/>
    <property type="match status" value="1"/>
</dbReference>
<dbReference type="EMBL" id="KV453841">
    <property type="protein sequence ID" value="ODV92612.1"/>
    <property type="molecule type" value="Genomic_DNA"/>
</dbReference>